<evidence type="ECO:0000256" key="1">
    <source>
        <dbReference type="SAM" id="SignalP"/>
    </source>
</evidence>
<evidence type="ECO:0000313" key="3">
    <source>
        <dbReference type="Proteomes" id="UP001367508"/>
    </source>
</evidence>
<dbReference type="EMBL" id="JAYMYQ010000011">
    <property type="protein sequence ID" value="KAK7306444.1"/>
    <property type="molecule type" value="Genomic_DNA"/>
</dbReference>
<protein>
    <submittedName>
        <fullName evidence="2">Uncharacterized protein</fullName>
    </submittedName>
</protein>
<dbReference type="Proteomes" id="UP001367508">
    <property type="component" value="Unassembled WGS sequence"/>
</dbReference>
<feature type="chain" id="PRO_5042950934" evidence="1">
    <location>
        <begin position="23"/>
        <end position="125"/>
    </location>
</feature>
<sequence length="125" mass="13703">MEKSSFMLVFLLVLFVATTGHAAFQSCNADSDCTVHCKAIKCDFSVCRNQRCFCGDCHSATLPETSVGHAAFQSCNADSDCIDHCKALKCDFSVCRNQRCYCGQCHSVTSPEKSAENNVRVPLMD</sequence>
<reference evidence="2 3" key="1">
    <citation type="submission" date="2024-01" db="EMBL/GenBank/DDBJ databases">
        <title>The genomes of 5 underutilized Papilionoideae crops provide insights into root nodulation and disease resistanc.</title>
        <authorList>
            <person name="Jiang F."/>
        </authorList>
    </citation>
    <scope>NUCLEOTIDE SEQUENCE [LARGE SCALE GENOMIC DNA]</scope>
    <source>
        <strain evidence="2">LVBAO_FW01</strain>
        <tissue evidence="2">Leaves</tissue>
    </source>
</reference>
<dbReference type="PROSITE" id="PS51257">
    <property type="entry name" value="PROKAR_LIPOPROTEIN"/>
    <property type="match status" value="1"/>
</dbReference>
<keyword evidence="1" id="KW-0732">Signal</keyword>
<comment type="caution">
    <text evidence="2">The sequence shown here is derived from an EMBL/GenBank/DDBJ whole genome shotgun (WGS) entry which is preliminary data.</text>
</comment>
<accession>A0AAN9JZM1</accession>
<keyword evidence="3" id="KW-1185">Reference proteome</keyword>
<organism evidence="2 3">
    <name type="scientific">Canavalia gladiata</name>
    <name type="common">Sword bean</name>
    <name type="synonym">Dolichos gladiatus</name>
    <dbReference type="NCBI Taxonomy" id="3824"/>
    <lineage>
        <taxon>Eukaryota</taxon>
        <taxon>Viridiplantae</taxon>
        <taxon>Streptophyta</taxon>
        <taxon>Embryophyta</taxon>
        <taxon>Tracheophyta</taxon>
        <taxon>Spermatophyta</taxon>
        <taxon>Magnoliopsida</taxon>
        <taxon>eudicotyledons</taxon>
        <taxon>Gunneridae</taxon>
        <taxon>Pentapetalae</taxon>
        <taxon>rosids</taxon>
        <taxon>fabids</taxon>
        <taxon>Fabales</taxon>
        <taxon>Fabaceae</taxon>
        <taxon>Papilionoideae</taxon>
        <taxon>50 kb inversion clade</taxon>
        <taxon>NPAAA clade</taxon>
        <taxon>indigoferoid/millettioid clade</taxon>
        <taxon>Phaseoleae</taxon>
        <taxon>Canavalia</taxon>
    </lineage>
</organism>
<name>A0AAN9JZM1_CANGL</name>
<dbReference type="AlphaFoldDB" id="A0AAN9JZM1"/>
<proteinExistence type="predicted"/>
<feature type="signal peptide" evidence="1">
    <location>
        <begin position="1"/>
        <end position="22"/>
    </location>
</feature>
<evidence type="ECO:0000313" key="2">
    <source>
        <dbReference type="EMBL" id="KAK7306444.1"/>
    </source>
</evidence>
<gene>
    <name evidence="2" type="ORF">VNO77_44384</name>
</gene>